<evidence type="ECO:0000256" key="2">
    <source>
        <dbReference type="ARBA" id="ARBA00022670"/>
    </source>
</evidence>
<dbReference type="InterPro" id="IPR029045">
    <property type="entry name" value="ClpP/crotonase-like_dom_sf"/>
</dbReference>
<dbReference type="GO" id="GO:0006508">
    <property type="term" value="P:proteolysis"/>
    <property type="evidence" value="ECO:0007669"/>
    <property type="project" value="UniProtKB-KW"/>
</dbReference>
<dbReference type="EMBL" id="FNEN01000006">
    <property type="protein sequence ID" value="SDI78451.1"/>
    <property type="molecule type" value="Genomic_DNA"/>
</dbReference>
<dbReference type="PANTHER" id="PTHR42987">
    <property type="entry name" value="PEPTIDASE S49"/>
    <property type="match status" value="1"/>
</dbReference>
<dbReference type="PANTHER" id="PTHR42987:SF7">
    <property type="entry name" value="SIGNAL PEPTIDE PEPTIDASE SPPA-RELATED"/>
    <property type="match status" value="1"/>
</dbReference>
<protein>
    <submittedName>
        <fullName evidence="6">Protease-4</fullName>
    </submittedName>
</protein>
<accession>A0A1G8NDU6</accession>
<proteinExistence type="inferred from homology"/>
<dbReference type="Proteomes" id="UP000198853">
    <property type="component" value="Unassembled WGS sequence"/>
</dbReference>
<dbReference type="InterPro" id="IPR002142">
    <property type="entry name" value="Peptidase_S49"/>
</dbReference>
<dbReference type="CDD" id="cd07023">
    <property type="entry name" value="S49_Sppa_N_C"/>
    <property type="match status" value="1"/>
</dbReference>
<dbReference type="RefSeq" id="WP_090397969.1">
    <property type="nucleotide sequence ID" value="NZ_FNEN01000006.1"/>
</dbReference>
<name>A0A1G8NDU6_9BACI</name>
<reference evidence="6 7" key="1">
    <citation type="submission" date="2016-10" db="EMBL/GenBank/DDBJ databases">
        <authorList>
            <person name="de Groot N.N."/>
        </authorList>
    </citation>
    <scope>NUCLEOTIDE SEQUENCE [LARGE SCALE GENOMIC DNA]</scope>
    <source>
        <strain evidence="6 7">DSM 21771</strain>
    </source>
</reference>
<feature type="domain" description="Peptidase S49" evidence="5">
    <location>
        <begin position="132"/>
        <end position="283"/>
    </location>
</feature>
<keyword evidence="2 6" id="KW-0645">Protease</keyword>
<evidence type="ECO:0000313" key="6">
    <source>
        <dbReference type="EMBL" id="SDI78451.1"/>
    </source>
</evidence>
<dbReference type="InterPro" id="IPR047272">
    <property type="entry name" value="S49_SppA_C"/>
</dbReference>
<gene>
    <name evidence="6" type="ORF">SAMN04488123_10632</name>
</gene>
<dbReference type="OrthoDB" id="9764363at2"/>
<dbReference type="Gene3D" id="3.90.226.10">
    <property type="entry name" value="2-enoyl-CoA Hydratase, Chain A, domain 1"/>
    <property type="match status" value="2"/>
</dbReference>
<evidence type="ECO:0000256" key="1">
    <source>
        <dbReference type="ARBA" id="ARBA00008683"/>
    </source>
</evidence>
<dbReference type="NCBIfam" id="TIGR00706">
    <property type="entry name" value="SppA_dom"/>
    <property type="match status" value="1"/>
</dbReference>
<keyword evidence="3" id="KW-0378">Hydrolase</keyword>
<keyword evidence="7" id="KW-1185">Reference proteome</keyword>
<dbReference type="GO" id="GO:0008236">
    <property type="term" value="F:serine-type peptidase activity"/>
    <property type="evidence" value="ECO:0007669"/>
    <property type="project" value="UniProtKB-KW"/>
</dbReference>
<evidence type="ECO:0000256" key="3">
    <source>
        <dbReference type="ARBA" id="ARBA00022801"/>
    </source>
</evidence>
<organism evidence="6 7">
    <name type="scientific">Natribacillus halophilus</name>
    <dbReference type="NCBI Taxonomy" id="549003"/>
    <lineage>
        <taxon>Bacteria</taxon>
        <taxon>Bacillati</taxon>
        <taxon>Bacillota</taxon>
        <taxon>Bacilli</taxon>
        <taxon>Bacillales</taxon>
        <taxon>Bacillaceae</taxon>
        <taxon>Natribacillus</taxon>
    </lineage>
</organism>
<dbReference type="Pfam" id="PF01343">
    <property type="entry name" value="Peptidase_S49"/>
    <property type="match status" value="1"/>
</dbReference>
<comment type="similarity">
    <text evidence="1">Belongs to the peptidase S49 family.</text>
</comment>
<sequence>MNVKRWVALLVAVAVLGIALMFNMFATIATADFGEVFEGAAVDEPYVEEIEETGTDGRIVVLELEGAIQDLGEDNPFAPVDYNHQQFLDMLDGAMEDQTVDGIVIEVDSPGGGLIESDEIHDKVTTAQEEFDKDVYISMGGMAASGGYYVAAPADYISAHPSTLTGSIGVVLSGGIGGLNFSELLEDLGIEDDTITTGPYKDILSPTREMEDDEEAMLQDMADEMLDEFVDVIVEGRDMPEDEVRDLADGSIYTGNQALDNGLIDGVGSLDDTLETMQENLGLSNPEVVRYQSEAGFASLLGGVVNEIRGDDVSDLVSVLQRESSPRLMYLYEQ</sequence>
<evidence type="ECO:0000313" key="7">
    <source>
        <dbReference type="Proteomes" id="UP000198853"/>
    </source>
</evidence>
<evidence type="ECO:0000259" key="5">
    <source>
        <dbReference type="Pfam" id="PF01343"/>
    </source>
</evidence>
<keyword evidence="4" id="KW-0720">Serine protease</keyword>
<evidence type="ECO:0000256" key="4">
    <source>
        <dbReference type="ARBA" id="ARBA00022825"/>
    </source>
</evidence>
<dbReference type="AlphaFoldDB" id="A0A1G8NDU6"/>
<dbReference type="InterPro" id="IPR004635">
    <property type="entry name" value="Pept_S49_SppA"/>
</dbReference>
<dbReference type="SUPFAM" id="SSF52096">
    <property type="entry name" value="ClpP/crotonase"/>
    <property type="match status" value="1"/>
</dbReference>